<accession>A0A835BZP3</accession>
<dbReference type="Proteomes" id="UP000636709">
    <property type="component" value="Unassembled WGS sequence"/>
</dbReference>
<organism evidence="1 2">
    <name type="scientific">Digitaria exilis</name>
    <dbReference type="NCBI Taxonomy" id="1010633"/>
    <lineage>
        <taxon>Eukaryota</taxon>
        <taxon>Viridiplantae</taxon>
        <taxon>Streptophyta</taxon>
        <taxon>Embryophyta</taxon>
        <taxon>Tracheophyta</taxon>
        <taxon>Spermatophyta</taxon>
        <taxon>Magnoliopsida</taxon>
        <taxon>Liliopsida</taxon>
        <taxon>Poales</taxon>
        <taxon>Poaceae</taxon>
        <taxon>PACMAD clade</taxon>
        <taxon>Panicoideae</taxon>
        <taxon>Panicodae</taxon>
        <taxon>Paniceae</taxon>
        <taxon>Anthephorinae</taxon>
        <taxon>Digitaria</taxon>
    </lineage>
</organism>
<dbReference type="EMBL" id="JACEFO010001695">
    <property type="protein sequence ID" value="KAF8720547.1"/>
    <property type="molecule type" value="Genomic_DNA"/>
</dbReference>
<evidence type="ECO:0000313" key="2">
    <source>
        <dbReference type="Proteomes" id="UP000636709"/>
    </source>
</evidence>
<keyword evidence="2" id="KW-1185">Reference proteome</keyword>
<gene>
    <name evidence="1" type="ORF">HU200_023803</name>
</gene>
<comment type="caution">
    <text evidence="1">The sequence shown here is derived from an EMBL/GenBank/DDBJ whole genome shotgun (WGS) entry which is preliminary data.</text>
</comment>
<name>A0A835BZP3_9POAL</name>
<evidence type="ECO:0000313" key="1">
    <source>
        <dbReference type="EMBL" id="KAF8720547.1"/>
    </source>
</evidence>
<protein>
    <submittedName>
        <fullName evidence="1">Uncharacterized protein</fullName>
    </submittedName>
</protein>
<reference evidence="1" key="1">
    <citation type="submission" date="2020-07" db="EMBL/GenBank/DDBJ databases">
        <title>Genome sequence and genetic diversity analysis of an under-domesticated orphan crop, white fonio (Digitaria exilis).</title>
        <authorList>
            <person name="Bennetzen J.L."/>
            <person name="Chen S."/>
            <person name="Ma X."/>
            <person name="Wang X."/>
            <person name="Yssel A.E.J."/>
            <person name="Chaluvadi S.R."/>
            <person name="Johnson M."/>
            <person name="Gangashetty P."/>
            <person name="Hamidou F."/>
            <person name="Sanogo M.D."/>
            <person name="Zwaenepoel A."/>
            <person name="Wallace J."/>
            <person name="Van De Peer Y."/>
            <person name="Van Deynze A."/>
        </authorList>
    </citation>
    <scope>NUCLEOTIDE SEQUENCE</scope>
    <source>
        <tissue evidence="1">Leaves</tissue>
    </source>
</reference>
<dbReference type="AlphaFoldDB" id="A0A835BZP3"/>
<proteinExistence type="predicted"/>
<sequence>MFLLRNGVLKEGETVSIEGLVMFLNCYRESLLLVRQQKVAVDDRGKQKVQAFDVPSCAKEPHLGKRDAEEVEACLQGVRTGSRWLNWGLGCVSGVGFLTVIKMLKEGIDHLLAVEREKSCLKKVEFAQIGRERNKVAQAARTRP</sequence>